<comment type="caution">
    <text evidence="2">The sequence shown here is derived from an EMBL/GenBank/DDBJ whole genome shotgun (WGS) entry which is preliminary data.</text>
</comment>
<keyword evidence="1" id="KW-1133">Transmembrane helix</keyword>
<organism evidence="2 3">
    <name type="scientific">Monilinia fructicola</name>
    <name type="common">Brown rot fungus</name>
    <name type="synonym">Ciboria fructicola</name>
    <dbReference type="NCBI Taxonomy" id="38448"/>
    <lineage>
        <taxon>Eukaryota</taxon>
        <taxon>Fungi</taxon>
        <taxon>Dikarya</taxon>
        <taxon>Ascomycota</taxon>
        <taxon>Pezizomycotina</taxon>
        <taxon>Leotiomycetes</taxon>
        <taxon>Helotiales</taxon>
        <taxon>Sclerotiniaceae</taxon>
        <taxon>Monilinia</taxon>
    </lineage>
</organism>
<proteinExistence type="predicted"/>
<keyword evidence="3" id="KW-1185">Reference proteome</keyword>
<dbReference type="EMBL" id="VICG01000001">
    <property type="protein sequence ID" value="KAA8576945.1"/>
    <property type="molecule type" value="Genomic_DNA"/>
</dbReference>
<keyword evidence="1" id="KW-0472">Membrane</keyword>
<evidence type="ECO:0000313" key="2">
    <source>
        <dbReference type="EMBL" id="KAA8576945.1"/>
    </source>
</evidence>
<feature type="transmembrane region" description="Helical" evidence="1">
    <location>
        <begin position="21"/>
        <end position="48"/>
    </location>
</feature>
<keyword evidence="1" id="KW-0812">Transmembrane</keyword>
<protein>
    <submittedName>
        <fullName evidence="2">Uncharacterized protein</fullName>
    </submittedName>
</protein>
<reference evidence="2 3" key="1">
    <citation type="submission" date="2019-06" db="EMBL/GenBank/DDBJ databases">
        <title>Genome Sequence of the Brown Rot Fungal Pathogen Monilinia fructicola.</title>
        <authorList>
            <person name="De Miccolis Angelini R.M."/>
            <person name="Landi L."/>
            <person name="Abate D."/>
            <person name="Pollastro S."/>
            <person name="Romanazzi G."/>
            <person name="Faretra F."/>
        </authorList>
    </citation>
    <scope>NUCLEOTIDE SEQUENCE [LARGE SCALE GENOMIC DNA]</scope>
    <source>
        <strain evidence="2 3">Mfrc123</strain>
    </source>
</reference>
<sequence>MIPDSQSRPKRVDADVFLRRSFILFCLFPLSFGDVTSFSGFLQVVFYLCSLSYNRLSHLHLSVIHIFYTTKEDRHIHRPSLLYLYLYTHSPASIFNICIRYISISSCSFDHTFFFPGRPSAILLLYNFSTFNTLLVEQGPNPSTPNYKDTSIYIGNIIPS</sequence>
<dbReference type="AlphaFoldDB" id="A0A5M9KDB4"/>
<dbReference type="Proteomes" id="UP000322873">
    <property type="component" value="Unassembled WGS sequence"/>
</dbReference>
<evidence type="ECO:0000313" key="3">
    <source>
        <dbReference type="Proteomes" id="UP000322873"/>
    </source>
</evidence>
<evidence type="ECO:0000256" key="1">
    <source>
        <dbReference type="SAM" id="Phobius"/>
    </source>
</evidence>
<gene>
    <name evidence="2" type="ORF">EYC84_006978</name>
</gene>
<name>A0A5M9KDB4_MONFR</name>
<accession>A0A5M9KDB4</accession>